<keyword evidence="2 3" id="KW-0479">Metal-binding</keyword>
<dbReference type="PROSITE" id="PS00086">
    <property type="entry name" value="CYTOCHROME_P450"/>
    <property type="match status" value="1"/>
</dbReference>
<proteinExistence type="inferred from homology"/>
<evidence type="ECO:0000256" key="3">
    <source>
        <dbReference type="RuleBase" id="RU000461"/>
    </source>
</evidence>
<dbReference type="Proteomes" id="UP000230750">
    <property type="component" value="Unassembled WGS sequence"/>
</dbReference>
<organism evidence="4 5">
    <name type="scientific">Stichopus japonicus</name>
    <name type="common">Sea cucumber</name>
    <dbReference type="NCBI Taxonomy" id="307972"/>
    <lineage>
        <taxon>Eukaryota</taxon>
        <taxon>Metazoa</taxon>
        <taxon>Echinodermata</taxon>
        <taxon>Eleutherozoa</taxon>
        <taxon>Echinozoa</taxon>
        <taxon>Holothuroidea</taxon>
        <taxon>Aspidochirotacea</taxon>
        <taxon>Aspidochirotida</taxon>
        <taxon>Stichopodidae</taxon>
        <taxon>Apostichopus</taxon>
    </lineage>
</organism>
<dbReference type="AlphaFoldDB" id="A0A2G8JY28"/>
<keyword evidence="2 3" id="KW-0408">Iron</keyword>
<dbReference type="OrthoDB" id="1470350at2759"/>
<feature type="binding site" description="axial binding residue" evidence="2">
    <location>
        <position position="440"/>
    </location>
    <ligand>
        <name>heme</name>
        <dbReference type="ChEBI" id="CHEBI:30413"/>
    </ligand>
    <ligandPart>
        <name>Fe</name>
        <dbReference type="ChEBI" id="CHEBI:18248"/>
    </ligandPart>
</feature>
<dbReference type="InterPro" id="IPR002401">
    <property type="entry name" value="Cyt_P450_E_grp-I"/>
</dbReference>
<dbReference type="Pfam" id="PF00067">
    <property type="entry name" value="p450"/>
    <property type="match status" value="1"/>
</dbReference>
<dbReference type="GO" id="GO:0006707">
    <property type="term" value="P:cholesterol catabolic process"/>
    <property type="evidence" value="ECO:0007669"/>
    <property type="project" value="InterPro"/>
</dbReference>
<comment type="cofactor">
    <cofactor evidence="2">
        <name>heme</name>
        <dbReference type="ChEBI" id="CHEBI:30413"/>
    </cofactor>
</comment>
<dbReference type="EMBL" id="MRZV01001099">
    <property type="protein sequence ID" value="PIK40642.1"/>
    <property type="molecule type" value="Genomic_DNA"/>
</dbReference>
<protein>
    <submittedName>
        <fullName evidence="4">Putative cholesterol 24-hydroxylase</fullName>
    </submittedName>
</protein>
<dbReference type="PRINTS" id="PR00463">
    <property type="entry name" value="EP450I"/>
</dbReference>
<keyword evidence="5" id="KW-1185">Reference proteome</keyword>
<evidence type="ECO:0000313" key="5">
    <source>
        <dbReference type="Proteomes" id="UP000230750"/>
    </source>
</evidence>
<sequence>MSFLHSFYFSFFVGGSDILDEIAKGELTLPEVVYSMHTEYGPVIILFFFHFHIVSIVDPKAAKELLMDNDFVKPFISYRGFQKVFGQRFMGYGLLSELDNAIWERHRKIFNPAFHRKYLMELMHVFNDSSDRLIQYLSLKADGKSEVNLMNAFGRLTLDVIAKCYISLVTALCEKPQMFSMVAEYLNFFFCLQAGFAMEDDMVLNDTPFTDALEMAFEAMSKQAQDIFLSMNPRYSAFKYRSKARKAIQLLRKTGGDIIRQRIEDQKQGKDLPKDILSFIIKEAIVEENFSIEEMVDEFVTFFGAGQETTANLLSFTLLCLGRYPEVLKKLLQEVDTIVGQKDTIEYDDIGKMEYLMLVLKESLRLYPPVFGTGRYIHRKIRIAGYDMPVGANVFFCNYAMNRSEDYFKNPLTFDPERFRREEDKPLYVYMPFSMGPRSCIGQQFALIEARVVIAKLLQKLSFSLVPGQKLGVKERLTLKPAGDCLNYVTHRLV</sequence>
<dbReference type="InterPro" id="IPR036396">
    <property type="entry name" value="Cyt_P450_sf"/>
</dbReference>
<dbReference type="InterPro" id="IPR001128">
    <property type="entry name" value="Cyt_P450"/>
</dbReference>
<evidence type="ECO:0000256" key="1">
    <source>
        <dbReference type="ARBA" id="ARBA00010617"/>
    </source>
</evidence>
<dbReference type="GO" id="GO:0005506">
    <property type="term" value="F:iron ion binding"/>
    <property type="evidence" value="ECO:0007669"/>
    <property type="project" value="InterPro"/>
</dbReference>
<dbReference type="STRING" id="307972.A0A2G8JY28"/>
<keyword evidence="2 3" id="KW-0349">Heme</keyword>
<comment type="caution">
    <text evidence="4">The sequence shown here is derived from an EMBL/GenBank/DDBJ whole genome shotgun (WGS) entry which is preliminary data.</text>
</comment>
<dbReference type="InterPro" id="IPR039983">
    <property type="entry name" value="CYP46A1"/>
</dbReference>
<dbReference type="GO" id="GO:0020037">
    <property type="term" value="F:heme binding"/>
    <property type="evidence" value="ECO:0007669"/>
    <property type="project" value="InterPro"/>
</dbReference>
<dbReference type="PANTHER" id="PTHR24293:SF0">
    <property type="entry name" value="CYP46A1 PROTEIN-RELATED"/>
    <property type="match status" value="1"/>
</dbReference>
<evidence type="ECO:0000313" key="4">
    <source>
        <dbReference type="EMBL" id="PIK40642.1"/>
    </source>
</evidence>
<comment type="similarity">
    <text evidence="1 3">Belongs to the cytochrome P450 family.</text>
</comment>
<evidence type="ECO:0000256" key="2">
    <source>
        <dbReference type="PIRSR" id="PIRSR602401-1"/>
    </source>
</evidence>
<name>A0A2G8JY28_STIJA</name>
<dbReference type="CDD" id="cd20613">
    <property type="entry name" value="CYP46A1-like"/>
    <property type="match status" value="1"/>
</dbReference>
<dbReference type="SUPFAM" id="SSF48264">
    <property type="entry name" value="Cytochrome P450"/>
    <property type="match status" value="1"/>
</dbReference>
<keyword evidence="3" id="KW-0560">Oxidoreductase</keyword>
<dbReference type="GO" id="GO:0033781">
    <property type="term" value="F:cholesterol 24-hydroxylase activity"/>
    <property type="evidence" value="ECO:0007669"/>
    <property type="project" value="InterPro"/>
</dbReference>
<accession>A0A2G8JY28</accession>
<keyword evidence="3" id="KW-0503">Monooxygenase</keyword>
<reference evidence="4 5" key="1">
    <citation type="journal article" date="2017" name="PLoS Biol.">
        <title>The sea cucumber genome provides insights into morphological evolution and visceral regeneration.</title>
        <authorList>
            <person name="Zhang X."/>
            <person name="Sun L."/>
            <person name="Yuan J."/>
            <person name="Sun Y."/>
            <person name="Gao Y."/>
            <person name="Zhang L."/>
            <person name="Li S."/>
            <person name="Dai H."/>
            <person name="Hamel J.F."/>
            <person name="Liu C."/>
            <person name="Yu Y."/>
            <person name="Liu S."/>
            <person name="Lin W."/>
            <person name="Guo K."/>
            <person name="Jin S."/>
            <person name="Xu P."/>
            <person name="Storey K.B."/>
            <person name="Huan P."/>
            <person name="Zhang T."/>
            <person name="Zhou Y."/>
            <person name="Zhang J."/>
            <person name="Lin C."/>
            <person name="Li X."/>
            <person name="Xing L."/>
            <person name="Huo D."/>
            <person name="Sun M."/>
            <person name="Wang L."/>
            <person name="Mercier A."/>
            <person name="Li F."/>
            <person name="Yang H."/>
            <person name="Xiang J."/>
        </authorList>
    </citation>
    <scope>NUCLEOTIDE SEQUENCE [LARGE SCALE GENOMIC DNA]</scope>
    <source>
        <strain evidence="4">Shaxun</strain>
        <tissue evidence="4">Muscle</tissue>
    </source>
</reference>
<gene>
    <name evidence="4" type="ORF">BSL78_22495</name>
</gene>
<dbReference type="Gene3D" id="1.10.630.10">
    <property type="entry name" value="Cytochrome P450"/>
    <property type="match status" value="1"/>
</dbReference>
<dbReference type="InterPro" id="IPR017972">
    <property type="entry name" value="Cyt_P450_CS"/>
</dbReference>
<dbReference type="PRINTS" id="PR00385">
    <property type="entry name" value="P450"/>
</dbReference>
<dbReference type="PANTHER" id="PTHR24293">
    <property type="entry name" value="CYTOCHROME P450 FAMILY 46 SUBFAMILY A"/>
    <property type="match status" value="1"/>
</dbReference>